<proteinExistence type="predicted"/>
<reference evidence="1" key="2">
    <citation type="journal article" date="2015" name="Fish Shellfish Immunol.">
        <title>Early steps in the European eel (Anguilla anguilla)-Vibrio vulnificus interaction in the gills: Role of the RtxA13 toxin.</title>
        <authorList>
            <person name="Callol A."/>
            <person name="Pajuelo D."/>
            <person name="Ebbesson L."/>
            <person name="Teles M."/>
            <person name="MacKenzie S."/>
            <person name="Amaro C."/>
        </authorList>
    </citation>
    <scope>NUCLEOTIDE SEQUENCE</scope>
</reference>
<dbReference type="EMBL" id="GBXM01096969">
    <property type="protein sequence ID" value="JAH11608.1"/>
    <property type="molecule type" value="Transcribed_RNA"/>
</dbReference>
<reference evidence="1" key="1">
    <citation type="submission" date="2014-11" db="EMBL/GenBank/DDBJ databases">
        <authorList>
            <person name="Amaro Gonzalez C."/>
        </authorList>
    </citation>
    <scope>NUCLEOTIDE SEQUENCE</scope>
</reference>
<sequence>MSFSSTSFHFPSYYHLSVTGIHLKISSLGNELAVSF</sequence>
<name>A0A0E9Q654_ANGAN</name>
<protein>
    <submittedName>
        <fullName evidence="1">Uncharacterized protein</fullName>
    </submittedName>
</protein>
<organism evidence="1">
    <name type="scientific">Anguilla anguilla</name>
    <name type="common">European freshwater eel</name>
    <name type="synonym">Muraena anguilla</name>
    <dbReference type="NCBI Taxonomy" id="7936"/>
    <lineage>
        <taxon>Eukaryota</taxon>
        <taxon>Metazoa</taxon>
        <taxon>Chordata</taxon>
        <taxon>Craniata</taxon>
        <taxon>Vertebrata</taxon>
        <taxon>Euteleostomi</taxon>
        <taxon>Actinopterygii</taxon>
        <taxon>Neopterygii</taxon>
        <taxon>Teleostei</taxon>
        <taxon>Anguilliformes</taxon>
        <taxon>Anguillidae</taxon>
        <taxon>Anguilla</taxon>
    </lineage>
</organism>
<evidence type="ECO:0000313" key="1">
    <source>
        <dbReference type="EMBL" id="JAH11608.1"/>
    </source>
</evidence>
<dbReference type="AlphaFoldDB" id="A0A0E9Q654"/>
<accession>A0A0E9Q654</accession>